<dbReference type="GO" id="GO:0032196">
    <property type="term" value="P:transposition"/>
    <property type="evidence" value="ECO:0007669"/>
    <property type="project" value="UniProtKB-KW"/>
</dbReference>
<dbReference type="GO" id="GO:0006310">
    <property type="term" value="P:DNA recombination"/>
    <property type="evidence" value="ECO:0007669"/>
    <property type="project" value="UniProtKB-KW"/>
</dbReference>
<evidence type="ECO:0000256" key="5">
    <source>
        <dbReference type="ARBA" id="ARBA00023125"/>
    </source>
</evidence>
<comment type="similarity">
    <text evidence="2">Belongs to the transposase 11 family.</text>
</comment>
<dbReference type="OrthoDB" id="2230554at2"/>
<feature type="domain" description="Transposase Helix-turn-helix" evidence="8">
    <location>
        <begin position="48"/>
        <end position="97"/>
    </location>
</feature>
<dbReference type="EMBL" id="SPQA01000025">
    <property type="protein sequence ID" value="TFU30151.1"/>
    <property type="molecule type" value="Genomic_DNA"/>
</dbReference>
<evidence type="ECO:0000256" key="3">
    <source>
        <dbReference type="ARBA" id="ARBA00022578"/>
    </source>
</evidence>
<comment type="caution">
    <text evidence="9">The sequence shown here is derived from an EMBL/GenBank/DDBJ whole genome shotgun (WGS) entry which is preliminary data.</text>
</comment>
<keyword evidence="3" id="KW-0815">Transposition</keyword>
<evidence type="ECO:0000259" key="7">
    <source>
        <dbReference type="Pfam" id="PF13359"/>
    </source>
</evidence>
<evidence type="ECO:0000259" key="8">
    <source>
        <dbReference type="Pfam" id="PF13613"/>
    </source>
</evidence>
<protein>
    <submittedName>
        <fullName evidence="9">IS5 family transposase</fullName>
    </submittedName>
</protein>
<proteinExistence type="inferred from homology"/>
<dbReference type="Proteomes" id="UP000297747">
    <property type="component" value="Unassembled WGS sequence"/>
</dbReference>
<comment type="cofactor">
    <cofactor evidence="1">
        <name>a divalent metal cation</name>
        <dbReference type="ChEBI" id="CHEBI:60240"/>
    </cofactor>
</comment>
<dbReference type="Pfam" id="PF13613">
    <property type="entry name" value="HTH_Tnp_4"/>
    <property type="match status" value="1"/>
</dbReference>
<dbReference type="InterPro" id="IPR027806">
    <property type="entry name" value="HARBI1_dom"/>
</dbReference>
<dbReference type="InterPro" id="IPR047959">
    <property type="entry name" value="Transpos_IS5"/>
</dbReference>
<evidence type="ECO:0000256" key="1">
    <source>
        <dbReference type="ARBA" id="ARBA00001968"/>
    </source>
</evidence>
<keyword evidence="6" id="KW-0233">DNA recombination</keyword>
<sequence>MNYETSKSLTDSRFKRLVGVERRTFKEMLKVLRVSYQRKHSKGGRKPKMSLEDILMATLQYLREYRTYEQIATDFGVHESNLIRRSHWVEEVLAQNGFTIDKAVIKDTDTVIIDATEVKIQRPQKSKTLSYSGKKKFHVGKAQLIVTVQGKILFVDIQLDYCHDMKLFRTSRRDLSRAGEILADSGYQGIMKLYSQAKTPKKSSKLHPLTDEDKAYNKALASCRIKVENVFAKVKAFKIFSTTYRNRKRRFGLRMNLIAGIINFETKL</sequence>
<dbReference type="Pfam" id="PF13359">
    <property type="entry name" value="DDE_Tnp_4"/>
    <property type="match status" value="1"/>
</dbReference>
<name>A0A4Y9FLX9_STRAI</name>
<dbReference type="GO" id="GO:0046872">
    <property type="term" value="F:metal ion binding"/>
    <property type="evidence" value="ECO:0007669"/>
    <property type="project" value="UniProtKB-KW"/>
</dbReference>
<evidence type="ECO:0000313" key="9">
    <source>
        <dbReference type="EMBL" id="TFU30151.1"/>
    </source>
</evidence>
<evidence type="ECO:0000313" key="10">
    <source>
        <dbReference type="Proteomes" id="UP000297747"/>
    </source>
</evidence>
<evidence type="ECO:0000256" key="2">
    <source>
        <dbReference type="ARBA" id="ARBA00010075"/>
    </source>
</evidence>
<dbReference type="PANTHER" id="PTHR23080">
    <property type="entry name" value="THAP DOMAIN PROTEIN"/>
    <property type="match status" value="1"/>
</dbReference>
<feature type="domain" description="DDE Tnp4" evidence="7">
    <location>
        <begin position="113"/>
        <end position="250"/>
    </location>
</feature>
<keyword evidence="4" id="KW-0479">Metal-binding</keyword>
<keyword evidence="5" id="KW-0238">DNA-binding</keyword>
<reference evidence="9 10" key="1">
    <citation type="submission" date="2019-03" db="EMBL/GenBank/DDBJ databases">
        <title>Diversity of the mouse oral microbiome.</title>
        <authorList>
            <person name="Joseph S."/>
            <person name="Aduse-Opoku J."/>
            <person name="Curtis M."/>
            <person name="Wade W."/>
            <person name="Hashim A."/>
        </authorList>
    </citation>
    <scope>NUCLEOTIDE SEQUENCE [LARGE SCALE GENOMIC DNA]</scope>
    <source>
        <strain evidence="9 10">HT4</strain>
    </source>
</reference>
<gene>
    <name evidence="9" type="ORF">E4U01_07200</name>
</gene>
<dbReference type="NCBIfam" id="NF033581">
    <property type="entry name" value="transpos_IS5_4"/>
    <property type="match status" value="1"/>
</dbReference>
<organism evidence="9 10">
    <name type="scientific">Streptococcus acidominimus</name>
    <dbReference type="NCBI Taxonomy" id="1326"/>
    <lineage>
        <taxon>Bacteria</taxon>
        <taxon>Bacillati</taxon>
        <taxon>Bacillota</taxon>
        <taxon>Bacilli</taxon>
        <taxon>Lactobacillales</taxon>
        <taxon>Streptococcaceae</taxon>
        <taxon>Streptococcus</taxon>
    </lineage>
</organism>
<dbReference type="GO" id="GO:0003677">
    <property type="term" value="F:DNA binding"/>
    <property type="evidence" value="ECO:0007669"/>
    <property type="project" value="UniProtKB-KW"/>
</dbReference>
<evidence type="ECO:0000256" key="4">
    <source>
        <dbReference type="ARBA" id="ARBA00022723"/>
    </source>
</evidence>
<accession>A0A4Y9FLX9</accession>
<evidence type="ECO:0000256" key="6">
    <source>
        <dbReference type="ARBA" id="ARBA00023172"/>
    </source>
</evidence>
<dbReference type="AlphaFoldDB" id="A0A4Y9FLX9"/>
<dbReference type="InterPro" id="IPR027805">
    <property type="entry name" value="Transposase_HTH_dom"/>
</dbReference>